<name>A0A6J7EJQ3_9ZZZZ</name>
<gene>
    <name evidence="1" type="ORF">UFOPK3444_01560</name>
</gene>
<accession>A0A6J7EJQ3</accession>
<sequence length="29" mass="2879">MLALLDCVDADGAFVSVGLAGLTVSTVQL</sequence>
<dbReference type="EMBL" id="CAFBLU010000045">
    <property type="protein sequence ID" value="CAB4882351.1"/>
    <property type="molecule type" value="Genomic_DNA"/>
</dbReference>
<organism evidence="1">
    <name type="scientific">freshwater metagenome</name>
    <dbReference type="NCBI Taxonomy" id="449393"/>
    <lineage>
        <taxon>unclassified sequences</taxon>
        <taxon>metagenomes</taxon>
        <taxon>ecological metagenomes</taxon>
    </lineage>
</organism>
<protein>
    <submittedName>
        <fullName evidence="1">Unannotated protein</fullName>
    </submittedName>
</protein>
<evidence type="ECO:0000313" key="1">
    <source>
        <dbReference type="EMBL" id="CAB4882351.1"/>
    </source>
</evidence>
<proteinExistence type="predicted"/>
<dbReference type="AlphaFoldDB" id="A0A6J7EJQ3"/>
<reference evidence="1" key="1">
    <citation type="submission" date="2020-05" db="EMBL/GenBank/DDBJ databases">
        <authorList>
            <person name="Chiriac C."/>
            <person name="Salcher M."/>
            <person name="Ghai R."/>
            <person name="Kavagutti S V."/>
        </authorList>
    </citation>
    <scope>NUCLEOTIDE SEQUENCE</scope>
</reference>